<keyword evidence="1" id="KW-0732">Signal</keyword>
<dbReference type="EMBL" id="CM035438">
    <property type="protein sequence ID" value="KAH7285608.1"/>
    <property type="molecule type" value="Genomic_DNA"/>
</dbReference>
<sequence>MGFIRSTLSFMLGTVVGVYVAQNYDVPNVRKLYYTGLSMARQVEESHRKDSSKKSDSD</sequence>
<dbReference type="OMA" id="IFMAKIT"/>
<comment type="caution">
    <text evidence="2">The sequence shown here is derived from an EMBL/GenBank/DDBJ whole genome shotgun (WGS) entry which is preliminary data.</text>
</comment>
<evidence type="ECO:0000256" key="1">
    <source>
        <dbReference type="SAM" id="SignalP"/>
    </source>
</evidence>
<proteinExistence type="predicted"/>
<dbReference type="InterPro" id="IPR027854">
    <property type="entry name" value="STMP1"/>
</dbReference>
<keyword evidence="3" id="KW-1185">Reference proteome</keyword>
<evidence type="ECO:0000313" key="3">
    <source>
        <dbReference type="Proteomes" id="UP000825935"/>
    </source>
</evidence>
<evidence type="ECO:0000313" key="2">
    <source>
        <dbReference type="EMBL" id="KAH7285608.1"/>
    </source>
</evidence>
<protein>
    <submittedName>
        <fullName evidence="2">Uncharacterized protein</fullName>
    </submittedName>
</protein>
<dbReference type="PANTHER" id="PTHR33528:SF14">
    <property type="entry name" value="SOLUTE CARRIER FAMILY 35 MEMBER A4"/>
    <property type="match status" value="1"/>
</dbReference>
<feature type="signal peptide" evidence="1">
    <location>
        <begin position="1"/>
        <end position="17"/>
    </location>
</feature>
<accession>A0A8T2QPQ2</accession>
<dbReference type="Pfam" id="PF15054">
    <property type="entry name" value="DUF4535"/>
    <property type="match status" value="1"/>
</dbReference>
<gene>
    <name evidence="2" type="ORF">KP509_33G036600</name>
</gene>
<organism evidence="2 3">
    <name type="scientific">Ceratopteris richardii</name>
    <name type="common">Triangle waterfern</name>
    <dbReference type="NCBI Taxonomy" id="49495"/>
    <lineage>
        <taxon>Eukaryota</taxon>
        <taxon>Viridiplantae</taxon>
        <taxon>Streptophyta</taxon>
        <taxon>Embryophyta</taxon>
        <taxon>Tracheophyta</taxon>
        <taxon>Polypodiopsida</taxon>
        <taxon>Polypodiidae</taxon>
        <taxon>Polypodiales</taxon>
        <taxon>Pteridineae</taxon>
        <taxon>Pteridaceae</taxon>
        <taxon>Parkerioideae</taxon>
        <taxon>Ceratopteris</taxon>
    </lineage>
</organism>
<dbReference type="OrthoDB" id="2012160at2759"/>
<reference evidence="2" key="1">
    <citation type="submission" date="2021-08" db="EMBL/GenBank/DDBJ databases">
        <title>WGS assembly of Ceratopteris richardii.</title>
        <authorList>
            <person name="Marchant D.B."/>
            <person name="Chen G."/>
            <person name="Jenkins J."/>
            <person name="Shu S."/>
            <person name="Leebens-Mack J."/>
            <person name="Grimwood J."/>
            <person name="Schmutz J."/>
            <person name="Soltis P."/>
            <person name="Soltis D."/>
            <person name="Chen Z.-H."/>
        </authorList>
    </citation>
    <scope>NUCLEOTIDE SEQUENCE</scope>
    <source>
        <strain evidence="2">Whitten #5841</strain>
        <tissue evidence="2">Leaf</tissue>
    </source>
</reference>
<dbReference type="Proteomes" id="UP000825935">
    <property type="component" value="Chromosome 33"/>
</dbReference>
<dbReference type="AlphaFoldDB" id="A0A8T2QPQ2"/>
<dbReference type="PANTHER" id="PTHR33528">
    <property type="entry name" value="OS07G0239500 PROTEIN"/>
    <property type="match status" value="1"/>
</dbReference>
<feature type="chain" id="PRO_5035747379" evidence="1">
    <location>
        <begin position="18"/>
        <end position="58"/>
    </location>
</feature>
<name>A0A8T2QPQ2_CERRI</name>